<gene>
    <name evidence="4" type="ORF">ACAOBT_LOCUS14202</name>
</gene>
<feature type="signal peptide" evidence="3">
    <location>
        <begin position="1"/>
        <end position="17"/>
    </location>
</feature>
<protein>
    <submittedName>
        <fullName evidence="4">Uncharacterized protein</fullName>
    </submittedName>
</protein>
<keyword evidence="5" id="KW-1185">Reference proteome</keyword>
<proteinExistence type="predicted"/>
<dbReference type="PANTHER" id="PTHR11008">
    <property type="entry name" value="PROTEIN TAKEOUT-LIKE PROTEIN"/>
    <property type="match status" value="1"/>
</dbReference>
<dbReference type="PANTHER" id="PTHR11008:SF32">
    <property type="entry name" value="CIRCADIAN CLOCK-CONTROLLED PROTEIN DAYWAKE-RELATED"/>
    <property type="match status" value="1"/>
</dbReference>
<dbReference type="EMBL" id="CAKOFQ010006901">
    <property type="protein sequence ID" value="CAH1980850.1"/>
    <property type="molecule type" value="Genomic_DNA"/>
</dbReference>
<dbReference type="Pfam" id="PF06585">
    <property type="entry name" value="JHBP"/>
    <property type="match status" value="1"/>
</dbReference>
<dbReference type="SMART" id="SM00700">
    <property type="entry name" value="JHBP"/>
    <property type="match status" value="1"/>
</dbReference>
<dbReference type="OrthoDB" id="6595597at2759"/>
<dbReference type="InterPro" id="IPR038606">
    <property type="entry name" value="To_sf"/>
</dbReference>
<dbReference type="InterPro" id="IPR010562">
    <property type="entry name" value="Haemolymph_juvenile_hormone-bd"/>
</dbReference>
<keyword evidence="3" id="KW-0732">Signal</keyword>
<feature type="chain" id="PRO_5040233192" evidence="3">
    <location>
        <begin position="18"/>
        <end position="837"/>
    </location>
</feature>
<dbReference type="Gene3D" id="3.15.10.30">
    <property type="entry name" value="Haemolymph juvenile hormone binding protein"/>
    <property type="match status" value="1"/>
</dbReference>
<evidence type="ECO:0000256" key="1">
    <source>
        <dbReference type="SAM" id="Coils"/>
    </source>
</evidence>
<evidence type="ECO:0000256" key="2">
    <source>
        <dbReference type="SAM" id="MobiDB-lite"/>
    </source>
</evidence>
<feature type="compositionally biased region" description="Basic and acidic residues" evidence="2">
    <location>
        <begin position="347"/>
        <end position="356"/>
    </location>
</feature>
<dbReference type="Proteomes" id="UP001152888">
    <property type="component" value="Unassembled WGS sequence"/>
</dbReference>
<name>A0A9P0PHI1_ACAOB</name>
<organism evidence="4 5">
    <name type="scientific">Acanthoscelides obtectus</name>
    <name type="common">Bean weevil</name>
    <name type="synonym">Bruchus obtectus</name>
    <dbReference type="NCBI Taxonomy" id="200917"/>
    <lineage>
        <taxon>Eukaryota</taxon>
        <taxon>Metazoa</taxon>
        <taxon>Ecdysozoa</taxon>
        <taxon>Arthropoda</taxon>
        <taxon>Hexapoda</taxon>
        <taxon>Insecta</taxon>
        <taxon>Pterygota</taxon>
        <taxon>Neoptera</taxon>
        <taxon>Endopterygota</taxon>
        <taxon>Coleoptera</taxon>
        <taxon>Polyphaga</taxon>
        <taxon>Cucujiformia</taxon>
        <taxon>Chrysomeloidea</taxon>
        <taxon>Chrysomelidae</taxon>
        <taxon>Bruchinae</taxon>
        <taxon>Bruchini</taxon>
        <taxon>Acanthoscelides</taxon>
    </lineage>
</organism>
<evidence type="ECO:0000313" key="5">
    <source>
        <dbReference type="Proteomes" id="UP001152888"/>
    </source>
</evidence>
<comment type="caution">
    <text evidence="4">The sequence shown here is derived from an EMBL/GenBank/DDBJ whole genome shotgun (WGS) entry which is preliminary data.</text>
</comment>
<feature type="compositionally biased region" description="Polar residues" evidence="2">
    <location>
        <begin position="411"/>
        <end position="447"/>
    </location>
</feature>
<accession>A0A9P0PHI1</accession>
<sequence>MYPVCLLVLAFVCGSRAANIDDLPPNFPRCHRNDPELNKCILRATETVRPYILEGVPNFSKSVVNFSIPAVVLQDGNQAINYRADVTDMTMYGLENYKFEYFNFNPKNLTYTSKLAFPYIYIEGNYHLQGNIFFAPLKGQGAFHVNVSRTSVSTIQTNKKVMKNGKEYLEPVVSAPKLAIGEIVDYKFDGLFLDNVEIAKVANYVLDQNMGLIVQELLPTINKIFVACVISFITCGVPEVYEEVVEHPVNIRTVRNPKELHDKPFYQPPVFDYRMAKQQDLLRAKYAQQQMVDIARYYRNSRSNKPEKKASWSENDEDWKPFTPKVRRVRERGSKEYHANHTTVGKGEGKASSEDRKDSYIANAEILYLHPDMFRNAQGVQVNELNDLIGKNPNVQLEGLKRLLQMNGQQRHVVSTVKQPRHFQQPQGHESPQHSQKPAQFPQQDAEPQQHHEELPASLSDEDVKNGALEKLQNRLNEAAKQQAEQMLLQAQQQAQAQVEAQYKAIEAQREAMLEKARNTIQQSTVAPPASKNNVVSQEYQSTPIPHHDVMLVPQPSPAPVKPIVPLQGYYTTSDPEQEYILVPQSSPAPVEENEQDTYSTPAPRRGIPHQHVEKQGQVIWVTQTPSPFMVPSTSDPVVVSSSNPNHHEALPTPAAIIQIPETYDEPNVRKSPMTLKNILYEREHAKHYAPDHQHLVIEQAKKALISQIKDQNRAILNKKRILNARKPVHAYQEVALEPQEAENVQKVYGYGDDDDGSYREGGDVSTHPCCFVSYRNNTLPSMPSATESETTRKATISATKREETARLLKAVTTFCCQMEGDRRCHIMQIIAVSTRK</sequence>
<dbReference type="GO" id="GO:0005615">
    <property type="term" value="C:extracellular space"/>
    <property type="evidence" value="ECO:0007669"/>
    <property type="project" value="TreeGrafter"/>
</dbReference>
<evidence type="ECO:0000256" key="3">
    <source>
        <dbReference type="SAM" id="SignalP"/>
    </source>
</evidence>
<feature type="region of interest" description="Disordered" evidence="2">
    <location>
        <begin position="330"/>
        <end position="356"/>
    </location>
</feature>
<feature type="coiled-coil region" evidence="1">
    <location>
        <begin position="462"/>
        <end position="523"/>
    </location>
</feature>
<reference evidence="4" key="1">
    <citation type="submission" date="2022-03" db="EMBL/GenBank/DDBJ databases">
        <authorList>
            <person name="Sayadi A."/>
        </authorList>
    </citation>
    <scope>NUCLEOTIDE SEQUENCE</scope>
</reference>
<keyword evidence="1" id="KW-0175">Coiled coil</keyword>
<feature type="region of interest" description="Disordered" evidence="2">
    <location>
        <begin position="411"/>
        <end position="462"/>
    </location>
</feature>
<dbReference type="AlphaFoldDB" id="A0A9P0PHI1"/>
<evidence type="ECO:0000313" key="4">
    <source>
        <dbReference type="EMBL" id="CAH1980850.1"/>
    </source>
</evidence>